<dbReference type="Proteomes" id="UP000611500">
    <property type="component" value="Unassembled WGS sequence"/>
</dbReference>
<dbReference type="SUPFAM" id="SSF46894">
    <property type="entry name" value="C-terminal effector domain of the bipartite response regulators"/>
    <property type="match status" value="1"/>
</dbReference>
<name>A0A8J3HCT8_9RHOB</name>
<accession>A0A8J3HCT8</accession>
<dbReference type="RefSeq" id="WP_051312635.1">
    <property type="nucleotide sequence ID" value="NZ_BNAP01000035.1"/>
</dbReference>
<dbReference type="InterPro" id="IPR036388">
    <property type="entry name" value="WH-like_DNA-bd_sf"/>
</dbReference>
<reference evidence="3" key="2">
    <citation type="submission" date="2020-09" db="EMBL/GenBank/DDBJ databases">
        <authorList>
            <person name="Sun Q."/>
            <person name="Zhou Y."/>
        </authorList>
    </citation>
    <scope>NUCLEOTIDE SEQUENCE</scope>
    <source>
        <strain evidence="3">CGMCC 1.7081</strain>
    </source>
</reference>
<organism evidence="3 4">
    <name type="scientific">Pseudodonghicola xiamenensis</name>
    <dbReference type="NCBI Taxonomy" id="337702"/>
    <lineage>
        <taxon>Bacteria</taxon>
        <taxon>Pseudomonadati</taxon>
        <taxon>Pseudomonadota</taxon>
        <taxon>Alphaproteobacteria</taxon>
        <taxon>Rhodobacterales</taxon>
        <taxon>Paracoccaceae</taxon>
        <taxon>Pseudodonghicola</taxon>
    </lineage>
</organism>
<dbReference type="InterPro" id="IPR029058">
    <property type="entry name" value="AB_hydrolase_fold"/>
</dbReference>
<feature type="region of interest" description="Disordered" evidence="1">
    <location>
        <begin position="1"/>
        <end position="33"/>
    </location>
</feature>
<evidence type="ECO:0000259" key="2">
    <source>
        <dbReference type="SMART" id="SM00421"/>
    </source>
</evidence>
<keyword evidence="4" id="KW-1185">Reference proteome</keyword>
<evidence type="ECO:0000313" key="4">
    <source>
        <dbReference type="Proteomes" id="UP000611500"/>
    </source>
</evidence>
<reference evidence="3" key="1">
    <citation type="journal article" date="2014" name="Int. J. Syst. Evol. Microbiol.">
        <title>Complete genome sequence of Corynebacterium casei LMG S-19264T (=DSM 44701T), isolated from a smear-ripened cheese.</title>
        <authorList>
            <consortium name="US DOE Joint Genome Institute (JGI-PGF)"/>
            <person name="Walter F."/>
            <person name="Albersmeier A."/>
            <person name="Kalinowski J."/>
            <person name="Ruckert C."/>
        </authorList>
    </citation>
    <scope>NUCLEOTIDE SEQUENCE</scope>
    <source>
        <strain evidence="3">CGMCC 1.7081</strain>
    </source>
</reference>
<protein>
    <recommendedName>
        <fullName evidence="2">HTH luxR-type domain-containing protein</fullName>
    </recommendedName>
</protein>
<evidence type="ECO:0000256" key="1">
    <source>
        <dbReference type="SAM" id="MobiDB-lite"/>
    </source>
</evidence>
<proteinExistence type="predicted"/>
<dbReference type="Gene3D" id="1.10.10.10">
    <property type="entry name" value="Winged helix-like DNA-binding domain superfamily/Winged helix DNA-binding domain"/>
    <property type="match status" value="1"/>
</dbReference>
<dbReference type="GO" id="GO:0006355">
    <property type="term" value="P:regulation of DNA-templated transcription"/>
    <property type="evidence" value="ECO:0007669"/>
    <property type="project" value="InterPro"/>
</dbReference>
<dbReference type="SMART" id="SM00421">
    <property type="entry name" value="HTH_LUXR"/>
    <property type="match status" value="1"/>
</dbReference>
<dbReference type="AlphaFoldDB" id="A0A8J3HCT8"/>
<dbReference type="Gene3D" id="3.40.50.1820">
    <property type="entry name" value="alpha/beta hydrolase"/>
    <property type="match status" value="1"/>
</dbReference>
<gene>
    <name evidence="3" type="ORF">GCM10010961_40990</name>
</gene>
<sequence>MTDKRNEPSLADQEFLFAPDTQSGPDSEDDPPLEPIDLDIVASTYRSIVDQDAFEDMVQNWSTKLNAAGPEQPLGRGISKQLFSQLKLARKALETLDIPIDNDPLKKAITDVPGPAIVLSPNGRVAMANITGASAFEVQEGAFLNPEVIAPQSRQDYAMLCRAANGQGNTAQTILTICPDNNGGSSADPFMAEGYLIKVGNQTNYYIALRSLEIDWLPAVSERLLQAFGLSQAETEVARLFFRMRDLGAVARARGVSLLTVRTQMKSIMAKTGAPSNVDLMRLLSMIASRETMGQRGMSPVWHDPLGREERITLPDGRVVAWTWMGAENGTPAVLLRGFPMAYILPDEGETRLRKAGIKLYALSRPGYGNSTLDSSLSPSADNLAALRAFLDRKVTGPCVGIGMSNGFIPLLEEQHANPARFSSLIAIGYTGVLDRSGIHRLQLIQGTMMRLITRAPWLVELMAKAGHRMMRQYGVDWYLDRAYRSRPIDFQTCRHPNMVTLIRNACAHLLKQGHAAFVRDLQLAIAPTDQMIENLTVPLLFLAPTEDGVFDERAYRKLETRNPLARVEPVQQAGELIFYQRNELIIDRIIEATEAGRHAAPAP</sequence>
<evidence type="ECO:0000313" key="3">
    <source>
        <dbReference type="EMBL" id="GHH03063.1"/>
    </source>
</evidence>
<dbReference type="InterPro" id="IPR000792">
    <property type="entry name" value="Tscrpt_reg_LuxR_C"/>
</dbReference>
<feature type="domain" description="HTH luxR-type" evidence="2">
    <location>
        <begin position="227"/>
        <end position="284"/>
    </location>
</feature>
<comment type="caution">
    <text evidence="3">The sequence shown here is derived from an EMBL/GenBank/DDBJ whole genome shotgun (WGS) entry which is preliminary data.</text>
</comment>
<dbReference type="SUPFAM" id="SSF53474">
    <property type="entry name" value="alpha/beta-Hydrolases"/>
    <property type="match status" value="1"/>
</dbReference>
<dbReference type="InterPro" id="IPR016032">
    <property type="entry name" value="Sig_transdc_resp-reg_C-effctor"/>
</dbReference>
<dbReference type="GO" id="GO:0003677">
    <property type="term" value="F:DNA binding"/>
    <property type="evidence" value="ECO:0007669"/>
    <property type="project" value="InterPro"/>
</dbReference>
<dbReference type="EMBL" id="BNAP01000035">
    <property type="protein sequence ID" value="GHH03063.1"/>
    <property type="molecule type" value="Genomic_DNA"/>
</dbReference>